<evidence type="ECO:0000313" key="2">
    <source>
        <dbReference type="EMBL" id="TYG38455.1"/>
    </source>
</evidence>
<organism evidence="2 3">
    <name type="scientific">Gossypium darwinii</name>
    <name type="common">Darwin's cotton</name>
    <name type="synonym">Gossypium barbadense var. darwinii</name>
    <dbReference type="NCBI Taxonomy" id="34276"/>
    <lineage>
        <taxon>Eukaryota</taxon>
        <taxon>Viridiplantae</taxon>
        <taxon>Streptophyta</taxon>
        <taxon>Embryophyta</taxon>
        <taxon>Tracheophyta</taxon>
        <taxon>Spermatophyta</taxon>
        <taxon>Magnoliopsida</taxon>
        <taxon>eudicotyledons</taxon>
        <taxon>Gunneridae</taxon>
        <taxon>Pentapetalae</taxon>
        <taxon>rosids</taxon>
        <taxon>malvids</taxon>
        <taxon>Malvales</taxon>
        <taxon>Malvaceae</taxon>
        <taxon>Malvoideae</taxon>
        <taxon>Gossypium</taxon>
    </lineage>
</organism>
<evidence type="ECO:0000259" key="1">
    <source>
        <dbReference type="Pfam" id="PF13716"/>
    </source>
</evidence>
<name>A0A5D2A447_GOSDA</name>
<dbReference type="Pfam" id="PF13716">
    <property type="entry name" value="CRAL_TRIO_2"/>
    <property type="match status" value="1"/>
</dbReference>
<reference evidence="2 3" key="1">
    <citation type="submission" date="2019-06" db="EMBL/GenBank/DDBJ databases">
        <title>WGS assembly of Gossypium darwinii.</title>
        <authorList>
            <person name="Chen Z.J."/>
            <person name="Sreedasyam A."/>
            <person name="Ando A."/>
            <person name="Song Q."/>
            <person name="De L."/>
            <person name="Hulse-Kemp A."/>
            <person name="Ding M."/>
            <person name="Ye W."/>
            <person name="Kirkbride R."/>
            <person name="Jenkins J."/>
            <person name="Plott C."/>
            <person name="Lovell J."/>
            <person name="Lin Y.-M."/>
            <person name="Vaughn R."/>
            <person name="Liu B."/>
            <person name="Li W."/>
            <person name="Simpson S."/>
            <person name="Scheffler B."/>
            <person name="Saski C."/>
            <person name="Grover C."/>
            <person name="Hu G."/>
            <person name="Conover J."/>
            <person name="Carlson J."/>
            <person name="Shu S."/>
            <person name="Boston L."/>
            <person name="Williams M."/>
            <person name="Peterson D."/>
            <person name="Mcgee K."/>
            <person name="Jones D."/>
            <person name="Wendel J."/>
            <person name="Stelly D."/>
            <person name="Grimwood J."/>
            <person name="Schmutz J."/>
        </authorList>
    </citation>
    <scope>NUCLEOTIDE SEQUENCE [LARGE SCALE GENOMIC DNA]</scope>
    <source>
        <strain evidence="2">1808015.09</strain>
    </source>
</reference>
<gene>
    <name evidence="2" type="ORF">ES288_D13G224900v1</name>
</gene>
<sequence length="129" mass="14942">MNSGCNESNREFLFHKLDIFKIRIKYKQGHKILRITGKFFPTQLLSVDIVKMYLEEHIFPRLGKTFLALYVHIGVQRSENFPGISALRWINEAIPINVWDNLQTVYFLNPGLQPHLLLATFGHFLLSGG</sequence>
<protein>
    <recommendedName>
        <fullName evidence="1">CRAL-TRIO domain-containing protein</fullName>
    </recommendedName>
</protein>
<dbReference type="EMBL" id="CM017713">
    <property type="protein sequence ID" value="TYG38455.1"/>
    <property type="molecule type" value="Genomic_DNA"/>
</dbReference>
<dbReference type="PANTHER" id="PTHR48411:SF1">
    <property type="entry name" value="OS01G0948300 PROTEIN"/>
    <property type="match status" value="1"/>
</dbReference>
<proteinExistence type="predicted"/>
<feature type="domain" description="CRAL-TRIO" evidence="1">
    <location>
        <begin position="29"/>
        <end position="128"/>
    </location>
</feature>
<keyword evidence="3" id="KW-1185">Reference proteome</keyword>
<dbReference type="Gene3D" id="3.40.525.10">
    <property type="entry name" value="CRAL-TRIO lipid binding domain"/>
    <property type="match status" value="1"/>
</dbReference>
<dbReference type="InterPro" id="IPR036865">
    <property type="entry name" value="CRAL-TRIO_dom_sf"/>
</dbReference>
<accession>A0A5D2A447</accession>
<dbReference type="AlphaFoldDB" id="A0A5D2A447"/>
<evidence type="ECO:0000313" key="3">
    <source>
        <dbReference type="Proteomes" id="UP000323506"/>
    </source>
</evidence>
<dbReference type="PANTHER" id="PTHR48411">
    <property type="entry name" value="OS01G0948300 PROTEIN"/>
    <property type="match status" value="1"/>
</dbReference>
<dbReference type="InterPro" id="IPR001251">
    <property type="entry name" value="CRAL-TRIO_dom"/>
</dbReference>
<dbReference type="Proteomes" id="UP000323506">
    <property type="component" value="Chromosome D13"/>
</dbReference>